<proteinExistence type="predicted"/>
<keyword evidence="2" id="KW-1185">Reference proteome</keyword>
<dbReference type="Proteomes" id="UP001151699">
    <property type="component" value="Unassembled WGS sequence"/>
</dbReference>
<evidence type="ECO:0000313" key="1">
    <source>
        <dbReference type="EMBL" id="KAJ6625930.1"/>
    </source>
</evidence>
<gene>
    <name evidence="1" type="ORF">Bhyg_17755</name>
</gene>
<dbReference type="AlphaFoldDB" id="A0A9Q0MIH1"/>
<evidence type="ECO:0000313" key="2">
    <source>
        <dbReference type="Proteomes" id="UP001151699"/>
    </source>
</evidence>
<dbReference type="EMBL" id="WJQU01003303">
    <property type="protein sequence ID" value="KAJ6625930.1"/>
    <property type="molecule type" value="Genomic_DNA"/>
</dbReference>
<reference evidence="1" key="1">
    <citation type="submission" date="2022-07" db="EMBL/GenBank/DDBJ databases">
        <authorList>
            <person name="Trinca V."/>
            <person name="Uliana J.V.C."/>
            <person name="Torres T.T."/>
            <person name="Ward R.J."/>
            <person name="Monesi N."/>
        </authorList>
    </citation>
    <scope>NUCLEOTIDE SEQUENCE</scope>
    <source>
        <strain evidence="1">HSMRA1968</strain>
        <tissue evidence="1">Whole embryos</tissue>
    </source>
</reference>
<sequence>MMQPLAFWTQKVRGDLRHFGRNMSHWPSFKSLRNIKKSGNDYQGPITLKKH</sequence>
<protein>
    <submittedName>
        <fullName evidence="1">Uncharacterized protein</fullName>
    </submittedName>
</protein>
<organism evidence="1 2">
    <name type="scientific">Pseudolycoriella hygida</name>
    <dbReference type="NCBI Taxonomy" id="35572"/>
    <lineage>
        <taxon>Eukaryota</taxon>
        <taxon>Metazoa</taxon>
        <taxon>Ecdysozoa</taxon>
        <taxon>Arthropoda</taxon>
        <taxon>Hexapoda</taxon>
        <taxon>Insecta</taxon>
        <taxon>Pterygota</taxon>
        <taxon>Neoptera</taxon>
        <taxon>Endopterygota</taxon>
        <taxon>Diptera</taxon>
        <taxon>Nematocera</taxon>
        <taxon>Sciaroidea</taxon>
        <taxon>Sciaridae</taxon>
        <taxon>Pseudolycoriella</taxon>
    </lineage>
</organism>
<name>A0A9Q0MIH1_9DIPT</name>
<accession>A0A9Q0MIH1</accession>
<comment type="caution">
    <text evidence="1">The sequence shown here is derived from an EMBL/GenBank/DDBJ whole genome shotgun (WGS) entry which is preliminary data.</text>
</comment>